<comment type="similarity">
    <text evidence="2">Belongs to the PDCD5 family.</text>
</comment>
<proteinExistence type="inferred from homology"/>
<name>A0A2H4SHR0_CORMI</name>
<feature type="region of interest" description="Disordered" evidence="5">
    <location>
        <begin position="487"/>
        <end position="515"/>
    </location>
</feature>
<dbReference type="GO" id="GO:0003677">
    <property type="term" value="F:DNA binding"/>
    <property type="evidence" value="ECO:0007669"/>
    <property type="project" value="InterPro"/>
</dbReference>
<comment type="similarity">
    <text evidence="1">Belongs to the ketopantoate reductase family.</text>
</comment>
<dbReference type="PANTHER" id="PTHR43765">
    <property type="entry name" value="2-DEHYDROPANTOATE 2-REDUCTASE-RELATED"/>
    <property type="match status" value="1"/>
</dbReference>
<dbReference type="GO" id="GO:0050661">
    <property type="term" value="F:NADP binding"/>
    <property type="evidence" value="ECO:0007669"/>
    <property type="project" value="TreeGrafter"/>
</dbReference>
<dbReference type="Pfam" id="PF08546">
    <property type="entry name" value="ApbA_C"/>
    <property type="match status" value="1"/>
</dbReference>
<dbReference type="Gene3D" id="1.10.8.140">
    <property type="entry name" value="PDCD5-like"/>
    <property type="match status" value="1"/>
</dbReference>
<evidence type="ECO:0000256" key="4">
    <source>
        <dbReference type="ARBA" id="ARBA00023002"/>
    </source>
</evidence>
<dbReference type="InterPro" id="IPR002836">
    <property type="entry name" value="PDCD5-like"/>
</dbReference>
<keyword evidence="4" id="KW-0560">Oxidoreductase</keyword>
<evidence type="ECO:0000256" key="5">
    <source>
        <dbReference type="SAM" id="MobiDB-lite"/>
    </source>
</evidence>
<dbReference type="Pfam" id="PF01984">
    <property type="entry name" value="dsDNA_bind"/>
    <property type="match status" value="1"/>
</dbReference>
<feature type="compositionally biased region" description="Gly residues" evidence="5">
    <location>
        <begin position="489"/>
        <end position="502"/>
    </location>
</feature>
<dbReference type="InterPro" id="IPR050838">
    <property type="entry name" value="Ketopantoate_reductase"/>
</dbReference>
<dbReference type="SUPFAM" id="SSF48179">
    <property type="entry name" value="6-phosphogluconate dehydrogenase C-terminal domain-like"/>
    <property type="match status" value="1"/>
</dbReference>
<dbReference type="GO" id="GO:0005739">
    <property type="term" value="C:mitochondrion"/>
    <property type="evidence" value="ECO:0007669"/>
    <property type="project" value="TreeGrafter"/>
</dbReference>
<dbReference type="VEuPathDB" id="FungiDB:A9K55_008713"/>
<keyword evidence="3" id="KW-0521">NADP</keyword>
<feature type="region of interest" description="Disordered" evidence="5">
    <location>
        <begin position="50"/>
        <end position="71"/>
    </location>
</feature>
<evidence type="ECO:0000313" key="9">
    <source>
        <dbReference type="Proteomes" id="UP000323067"/>
    </source>
</evidence>
<dbReference type="AlphaFoldDB" id="A0A2H4SHR0"/>
<feature type="compositionally biased region" description="Basic and acidic residues" evidence="5">
    <location>
        <begin position="505"/>
        <end position="515"/>
    </location>
</feature>
<reference evidence="8 9" key="1">
    <citation type="journal article" date="2017" name="BMC Genomics">
        <title>Chromosome level assembly and secondary metabolite potential of the parasitic fungus Cordyceps militaris.</title>
        <authorList>
            <person name="Kramer G.J."/>
            <person name="Nodwell J.R."/>
        </authorList>
    </citation>
    <scope>NUCLEOTIDE SEQUENCE [LARGE SCALE GENOMIC DNA]</scope>
    <source>
        <strain evidence="8 9">ATCC 34164</strain>
    </source>
</reference>
<evidence type="ECO:0000259" key="7">
    <source>
        <dbReference type="Pfam" id="PF08546"/>
    </source>
</evidence>
<dbReference type="InterPro" id="IPR013752">
    <property type="entry name" value="KPA_reductase"/>
</dbReference>
<dbReference type="Pfam" id="PF02558">
    <property type="entry name" value="ApbA"/>
    <property type="match status" value="1"/>
</dbReference>
<dbReference type="GO" id="GO:0008677">
    <property type="term" value="F:2-dehydropantoate 2-reductase activity"/>
    <property type="evidence" value="ECO:0007669"/>
    <property type="project" value="TreeGrafter"/>
</dbReference>
<dbReference type="OrthoDB" id="73846at2759"/>
<dbReference type="VEuPathDB" id="FungiDB:CCM_06420"/>
<dbReference type="Proteomes" id="UP000323067">
    <property type="component" value="Chromosome vii"/>
</dbReference>
<sequence length="602" mass="67778">MMLTFPNTCHSPPPKISFVAITNLIATSRRETPQCAVSGAARCYGTVAGAGTDKQKSRGGPELPYRPKQHSVATSGIVEPTILQRGHGQSLYVPSVRLSPEASKSPSVHKIHILGEDARSKFIAHALSGVYDSVERLAWTRPSNKYRYLQRFDKHGTATFEPLNVGRQVLATKSDTHIDELVVSSNTAQSAMEALEAVKHRVDHDTTVCLMTDGLGVLEDVRQKIFSVPEKEPTFLLGNMSHKFAFNRNFDSVRQLRHGIWNITSVQRSAVMSTEQPKVETQTNFVRSLQAAKLLNTEYTPFDSWFRYKLPGVIFDSAVEPVCLLLEVPYSGLLQNANARKLISSLLEEIISVLRLMPEIGRAETYHEILDIDRAQKALYKRILRHKSRESSLVQDIRRGHPVNVDYLNGYFLRRAHSLGVRAPTNKMMWDLVKAKNTIAAEQRESYVRIEETSVTPDMEDEYKASSIAMDDSELEQIRKARLEQLKSQGGGGGGRQGGGGAQDQEQKRQQQDDARQSILNQILHPEAADRLGRIRLVKEERATEIENRLITLAQSGQLRQKVTEEQLKELLSAVAENKEEEKIVVSRRKVWDDDEDDFFDL</sequence>
<feature type="domain" description="Ketopantoate reductase C-terminal" evidence="7">
    <location>
        <begin position="313"/>
        <end position="436"/>
    </location>
</feature>
<dbReference type="InterPro" id="IPR013328">
    <property type="entry name" value="6PGD_dom2"/>
</dbReference>
<gene>
    <name evidence="8" type="ORF">A9K55_008713</name>
</gene>
<feature type="domain" description="Ketopantoate reductase N-terminal" evidence="6">
    <location>
        <begin position="111"/>
        <end position="250"/>
    </location>
</feature>
<dbReference type="SUPFAM" id="SSF46950">
    <property type="entry name" value="Double-stranded DNA-binding domain"/>
    <property type="match status" value="1"/>
</dbReference>
<dbReference type="InterPro" id="IPR013332">
    <property type="entry name" value="KPR_N"/>
</dbReference>
<evidence type="ECO:0000259" key="6">
    <source>
        <dbReference type="Pfam" id="PF02558"/>
    </source>
</evidence>
<dbReference type="InterPro" id="IPR036883">
    <property type="entry name" value="PDCD5-like_sf"/>
</dbReference>
<accession>A0A2H4SHR0</accession>
<evidence type="ECO:0000256" key="2">
    <source>
        <dbReference type="ARBA" id="ARBA00010490"/>
    </source>
</evidence>
<dbReference type="PANTHER" id="PTHR43765:SF2">
    <property type="entry name" value="2-DEHYDROPANTOATE 2-REDUCTASE"/>
    <property type="match status" value="1"/>
</dbReference>
<dbReference type="InterPro" id="IPR008927">
    <property type="entry name" value="6-PGluconate_DH-like_C_sf"/>
</dbReference>
<dbReference type="Gene3D" id="1.10.1040.10">
    <property type="entry name" value="N-(1-d-carboxylethyl)-l-norvaline Dehydrogenase, domain 2"/>
    <property type="match status" value="1"/>
</dbReference>
<feature type="region of interest" description="Disordered" evidence="5">
    <location>
        <begin position="451"/>
        <end position="470"/>
    </location>
</feature>
<dbReference type="EMBL" id="CP023324">
    <property type="protein sequence ID" value="ATY62652.1"/>
    <property type="molecule type" value="Genomic_DNA"/>
</dbReference>
<organism evidence="8 9">
    <name type="scientific">Cordyceps militaris</name>
    <name type="common">Caterpillar fungus</name>
    <name type="synonym">Clavaria militaris</name>
    <dbReference type="NCBI Taxonomy" id="73501"/>
    <lineage>
        <taxon>Eukaryota</taxon>
        <taxon>Fungi</taxon>
        <taxon>Dikarya</taxon>
        <taxon>Ascomycota</taxon>
        <taxon>Pezizomycotina</taxon>
        <taxon>Sordariomycetes</taxon>
        <taxon>Hypocreomycetidae</taxon>
        <taxon>Hypocreales</taxon>
        <taxon>Cordycipitaceae</taxon>
        <taxon>Cordyceps</taxon>
    </lineage>
</organism>
<evidence type="ECO:0000313" key="8">
    <source>
        <dbReference type="EMBL" id="ATY62652.1"/>
    </source>
</evidence>
<protein>
    <submittedName>
        <fullName evidence="8">2-dehydropantoate 2-reductase</fullName>
    </submittedName>
</protein>
<evidence type="ECO:0000256" key="1">
    <source>
        <dbReference type="ARBA" id="ARBA00007870"/>
    </source>
</evidence>
<evidence type="ECO:0000256" key="3">
    <source>
        <dbReference type="ARBA" id="ARBA00022857"/>
    </source>
</evidence>